<keyword evidence="6" id="KW-1185">Reference proteome</keyword>
<dbReference type="InterPro" id="IPR014908">
    <property type="entry name" value="Nucleoporin_Nup133/Nup155_N"/>
</dbReference>
<protein>
    <submittedName>
        <fullName evidence="7">Nucleoporin Nup133/Nup155-like N-terminal domain-containing protein</fullName>
    </submittedName>
</protein>
<dbReference type="GO" id="GO:0000972">
    <property type="term" value="P:transcription-dependent tethering of RNA polymerase II gene DNA at nuclear periphery"/>
    <property type="evidence" value="ECO:0007669"/>
    <property type="project" value="TreeGrafter"/>
</dbReference>
<dbReference type="OMA" id="RILAWEQ"/>
<dbReference type="GO" id="GO:0016973">
    <property type="term" value="P:poly(A)+ mRNA export from nucleus"/>
    <property type="evidence" value="ECO:0007669"/>
    <property type="project" value="TreeGrafter"/>
</dbReference>
<dbReference type="SUPFAM" id="SSF117289">
    <property type="entry name" value="Nucleoporin domain"/>
    <property type="match status" value="1"/>
</dbReference>
<keyword evidence="4" id="KW-0539">Nucleus</keyword>
<organism evidence="6 7">
    <name type="scientific">Romanomermis culicivorax</name>
    <name type="common">Nematode worm</name>
    <dbReference type="NCBI Taxonomy" id="13658"/>
    <lineage>
        <taxon>Eukaryota</taxon>
        <taxon>Metazoa</taxon>
        <taxon>Ecdysozoa</taxon>
        <taxon>Nematoda</taxon>
        <taxon>Enoplea</taxon>
        <taxon>Dorylaimia</taxon>
        <taxon>Mermithida</taxon>
        <taxon>Mermithoidea</taxon>
        <taxon>Mermithidae</taxon>
        <taxon>Romanomermis</taxon>
    </lineage>
</organism>
<evidence type="ECO:0000256" key="1">
    <source>
        <dbReference type="ARBA" id="ARBA00004123"/>
    </source>
</evidence>
<dbReference type="GO" id="GO:0031080">
    <property type="term" value="C:nuclear pore outer ring"/>
    <property type="evidence" value="ECO:0007669"/>
    <property type="project" value="TreeGrafter"/>
</dbReference>
<dbReference type="AlphaFoldDB" id="A0A915J7C1"/>
<evidence type="ECO:0000256" key="2">
    <source>
        <dbReference type="ARBA" id="ARBA00005569"/>
    </source>
</evidence>
<dbReference type="PANTHER" id="PTHR13405">
    <property type="entry name" value="NUCLEAR PORE COMPLEX PROTEIN NUP133"/>
    <property type="match status" value="1"/>
</dbReference>
<dbReference type="Pfam" id="PF08801">
    <property type="entry name" value="Nucleoporin_N"/>
    <property type="match status" value="1"/>
</dbReference>
<dbReference type="WBParaSite" id="nRc.2.0.1.t22035-RA">
    <property type="protein sequence ID" value="nRc.2.0.1.t22035-RA"/>
    <property type="gene ID" value="nRc.2.0.1.g22035"/>
</dbReference>
<dbReference type="GO" id="GO:0006606">
    <property type="term" value="P:protein import into nucleus"/>
    <property type="evidence" value="ECO:0007669"/>
    <property type="project" value="TreeGrafter"/>
</dbReference>
<dbReference type="InterPro" id="IPR037624">
    <property type="entry name" value="Nup133-like"/>
</dbReference>
<evidence type="ECO:0000313" key="7">
    <source>
        <dbReference type="WBParaSite" id="nRc.2.0.1.t22035-RA"/>
    </source>
</evidence>
<evidence type="ECO:0000256" key="4">
    <source>
        <dbReference type="ARBA" id="ARBA00023242"/>
    </source>
</evidence>
<reference evidence="7" key="1">
    <citation type="submission" date="2022-11" db="UniProtKB">
        <authorList>
            <consortium name="WormBaseParasite"/>
        </authorList>
    </citation>
    <scope>IDENTIFICATION</scope>
</reference>
<comment type="similarity">
    <text evidence="2">Belongs to the nucleoporin Nup133 family.</text>
</comment>
<sequence length="335" mass="38097">METDSLQLKHYGCTSPVFVREALESLCDSTSRCSTPSFGLDPATNHCWLFISRQVYVWNFKSWKNSCDGLPLPQTGLKYTADLFATFSPRTKPNVISFLCVSPEGNLRLWRKHDNPSDYVDFNVDLGGQVAEIIRKINDQDAFLLVTSTCNVFLLKISPESSKLLSVIAFKSGQDAMTSFSRRFSSFLFSAPTTTNDSKLCGFVTITDKFDNNLCLSIVLTSKSLLCWQLSFSNNEYKLLWEYDMDKIIINQAIKNIWSLNDPQATSRFRMSVSYTFLDCEYYDGEIYVLIALTNRSYSPDIHHVLCSFADLHAQPAKPEKLIRLNKIDEVRSCS</sequence>
<evidence type="ECO:0000256" key="3">
    <source>
        <dbReference type="ARBA" id="ARBA00022448"/>
    </source>
</evidence>
<dbReference type="Gene3D" id="2.130.10.10">
    <property type="entry name" value="YVTN repeat-like/Quinoprotein amine dehydrogenase"/>
    <property type="match status" value="1"/>
</dbReference>
<dbReference type="PANTHER" id="PTHR13405:SF11">
    <property type="entry name" value="NUCLEAR PORE COMPLEX PROTEIN NUP133"/>
    <property type="match status" value="1"/>
</dbReference>
<dbReference type="InterPro" id="IPR015943">
    <property type="entry name" value="WD40/YVTN_repeat-like_dom_sf"/>
</dbReference>
<name>A0A915J7C1_ROMCU</name>
<evidence type="ECO:0000259" key="5">
    <source>
        <dbReference type="Pfam" id="PF08801"/>
    </source>
</evidence>
<proteinExistence type="inferred from homology"/>
<accession>A0A915J7C1</accession>
<dbReference type="GO" id="GO:0017056">
    <property type="term" value="F:structural constituent of nuclear pore"/>
    <property type="evidence" value="ECO:0007669"/>
    <property type="project" value="InterPro"/>
</dbReference>
<keyword evidence="3" id="KW-0813">Transport</keyword>
<feature type="domain" description="Nucleoporin Nup133/Nup155-like N-terminal" evidence="5">
    <location>
        <begin position="34"/>
        <end position="270"/>
    </location>
</feature>
<comment type="subcellular location">
    <subcellularLocation>
        <location evidence="1">Nucleus</location>
    </subcellularLocation>
</comment>
<evidence type="ECO:0000313" key="6">
    <source>
        <dbReference type="Proteomes" id="UP000887565"/>
    </source>
</evidence>
<dbReference type="Proteomes" id="UP000887565">
    <property type="component" value="Unplaced"/>
</dbReference>